<dbReference type="PANTHER" id="PTHR22872:SF9">
    <property type="entry name" value="X-LINKED RETINITIS PIGMENTOSA GTPASE REGULATOR"/>
    <property type="match status" value="1"/>
</dbReference>
<dbReference type="GO" id="GO:0030030">
    <property type="term" value="P:cell projection organization"/>
    <property type="evidence" value="ECO:0007669"/>
    <property type="project" value="UniProtKB-KW"/>
</dbReference>
<keyword evidence="5" id="KW-0488">Methylation</keyword>
<feature type="compositionally biased region" description="Polar residues" evidence="22">
    <location>
        <begin position="772"/>
        <end position="784"/>
    </location>
</feature>
<feature type="compositionally biased region" description="Basic and acidic residues" evidence="22">
    <location>
        <begin position="871"/>
        <end position="893"/>
    </location>
</feature>
<dbReference type="InterPro" id="IPR058923">
    <property type="entry name" value="RCC1-like_dom"/>
</dbReference>
<dbReference type="GO" id="GO:0005085">
    <property type="term" value="F:guanyl-nucleotide exchange factor activity"/>
    <property type="evidence" value="ECO:0007669"/>
    <property type="project" value="UniProtKB-KW"/>
</dbReference>
<dbReference type="GO" id="GO:0007601">
    <property type="term" value="P:visual perception"/>
    <property type="evidence" value="ECO:0007669"/>
    <property type="project" value="UniProtKB-KW"/>
</dbReference>
<evidence type="ECO:0000313" key="24">
    <source>
        <dbReference type="Ensembl" id="ENSLCNP00005033878.1"/>
    </source>
</evidence>
<organism evidence="24 25">
    <name type="scientific">Lynx canadensis</name>
    <name type="common">Canada lynx</name>
    <name type="synonym">Felis canadensis</name>
    <dbReference type="NCBI Taxonomy" id="61383"/>
    <lineage>
        <taxon>Eukaryota</taxon>
        <taxon>Metazoa</taxon>
        <taxon>Chordata</taxon>
        <taxon>Craniata</taxon>
        <taxon>Vertebrata</taxon>
        <taxon>Euteleostomi</taxon>
        <taxon>Mammalia</taxon>
        <taxon>Eutheria</taxon>
        <taxon>Laurasiatheria</taxon>
        <taxon>Carnivora</taxon>
        <taxon>Feliformia</taxon>
        <taxon>Felidae</taxon>
        <taxon>Felinae</taxon>
        <taxon>Lynx</taxon>
    </lineage>
</organism>
<feature type="compositionally biased region" description="Polar residues" evidence="22">
    <location>
        <begin position="1012"/>
        <end position="1034"/>
    </location>
</feature>
<gene>
    <name evidence="24" type="primary">SRPX</name>
</gene>
<evidence type="ECO:0000256" key="22">
    <source>
        <dbReference type="SAM" id="MobiDB-lite"/>
    </source>
</evidence>
<feature type="compositionally biased region" description="Acidic residues" evidence="22">
    <location>
        <begin position="894"/>
        <end position="908"/>
    </location>
</feature>
<feature type="region of interest" description="Disordered" evidence="22">
    <location>
        <begin position="1"/>
        <end position="23"/>
    </location>
</feature>
<keyword evidence="19" id="KW-0844">Vision</keyword>
<sequence>MSGVSLWGPGGLPQPASGLRSCHRPRGVAPATFPVQAQASRTAFGMGESEEVVPDSGAVFTFGKTRFAENIPSKFWFKNDIPTVLSCGDEHTAVVTGNKKLYMFGSNNWGQLGLGSKSTVSKPTCVKALKPEKVKFAACGRNHTLVSTEGGKVYAAGGNNEGQLGLGDTEERNTFHLISFFTSQHKIKQLSAGSNTSAALTEDGELFMWGDNSEGQIGLKDVTNVCVPQQVTVGKPISWISCGYYHSAFVTTEGELYTFGEPESGKLGLPNQLLCNHRMPQPVPGIPEKVVQVACGGGHTVVLTEKAVYTFGLGQFGQLGLGTFLFETSVPKVIEHIKDQKISSISCGENHTALITDIGLMYTFGDGRYGKLGLGLENFTNQFLPTLCSHFLRFIAQLVSCGGCHMLVFAVPRLGGTEEIELEEVKDACFHAEASLPLSNLNSGNVLQTTLSARVRRREREKSPDSFRITRTLPPLEGIPVPPVRFPPIPFPFHMSAINLPETMIPEDEDLMQPMEPDYFQDKMTTEKETDISSATDSESLGETTDVLNMTHMMSLNSNEKSLKLSPVQKQKRQETVEKLEQHTAHFENDGSKERASEETSRTVKEGKVYRQLVAKGTYMLPIPGTGRAFSYEDLGEEWGQPGPQADTHAEGVRKEIFRCESKHGIYPPDGREIERKSDGGKSLKDSETEEAVSERGAELPEMAGLKDMRQSEESLRNMNMFFDDLPNRDVDIEDEESKRFVKDVRRNKKNVIFDSERESIDSDSYMEGESESQQGITDGSEQLESVEFSSGEKEDDEVETDQNLWYSRKFIQQRHEEETEHRMSTFIAKYNFNFGHLSEIPEEQEGTEESEGSEIEKQEVDANEENVEVPEGKEEKEIEILSDDLTGRTEDHEFSEDEELEDVDEIDEYLKGEKKVAADEASDNSVEKDKKTNQEERAICEYNENPKGSMYGRAKSSSAKDLEDTASTSKDLKKSMKIFFFKRMSLTSQKSMQSNNEPLSEIKPIGDQIAFKSNQKDASQSHMGQNHQDTSPPSMARRSKSCTIL</sequence>
<feature type="repeat" description="RCC1" evidence="21">
    <location>
        <begin position="151"/>
        <end position="203"/>
    </location>
</feature>
<evidence type="ECO:0000256" key="20">
    <source>
        <dbReference type="ARBA" id="ARBA00073293"/>
    </source>
</evidence>
<evidence type="ECO:0000256" key="17">
    <source>
        <dbReference type="ARBA" id="ARBA00023288"/>
    </source>
</evidence>
<name>A0A667J3T7_LYNCA</name>
<evidence type="ECO:0000256" key="14">
    <source>
        <dbReference type="ARBA" id="ARBA00023069"/>
    </source>
</evidence>
<keyword evidence="17" id="KW-0449">Lipoprotein</keyword>
<dbReference type="SUPFAM" id="SSF50985">
    <property type="entry name" value="RCC1/BLIP-II"/>
    <property type="match status" value="1"/>
</dbReference>
<keyword evidence="12" id="KW-0282">Flagellum</keyword>
<dbReference type="PANTHER" id="PTHR22872">
    <property type="entry name" value="BTK-BINDING PROTEIN-RELATED"/>
    <property type="match status" value="1"/>
</dbReference>
<dbReference type="GO" id="GO:0005929">
    <property type="term" value="C:cilium"/>
    <property type="evidence" value="ECO:0007669"/>
    <property type="project" value="UniProtKB-ARBA"/>
</dbReference>
<dbReference type="InterPro" id="IPR000408">
    <property type="entry name" value="Reg_chr_condens"/>
</dbReference>
<comment type="subcellular location">
    <subcellularLocation>
        <location evidence="1">Cytoplasm</location>
        <location evidence="1">Cytoskeleton</location>
        <location evidence="1">Cilium basal body</location>
    </subcellularLocation>
    <subcellularLocation>
        <location evidence="4">Cytoplasm</location>
        <location evidence="4">Cytoskeleton</location>
        <location evidence="4">Flagellum axoneme</location>
    </subcellularLocation>
    <subcellularLocation>
        <location evidence="2">Cytoplasm</location>
        <location evidence="2">Cytoskeleton</location>
        <location evidence="2">Microtubule organizing center</location>
        <location evidence="2">Centrosome</location>
    </subcellularLocation>
    <subcellularLocation>
        <location evidence="3">Golgi apparatus</location>
    </subcellularLocation>
</comment>
<feature type="compositionally biased region" description="Basic and acidic residues" evidence="22">
    <location>
        <begin position="926"/>
        <end position="940"/>
    </location>
</feature>
<feature type="repeat" description="RCC1" evidence="21">
    <location>
        <begin position="254"/>
        <end position="306"/>
    </location>
</feature>
<feature type="repeat" description="RCC1" evidence="21">
    <location>
        <begin position="359"/>
        <end position="412"/>
    </location>
</feature>
<feature type="region of interest" description="Disordered" evidence="22">
    <location>
        <begin position="752"/>
        <end position="804"/>
    </location>
</feature>
<feature type="region of interest" description="Disordered" evidence="22">
    <location>
        <begin position="839"/>
        <end position="970"/>
    </location>
</feature>
<keyword evidence="18" id="KW-0636">Prenylation</keyword>
<evidence type="ECO:0000256" key="1">
    <source>
        <dbReference type="ARBA" id="ARBA00004120"/>
    </source>
</evidence>
<feature type="repeat" description="RCC1" evidence="21">
    <location>
        <begin position="306"/>
        <end position="358"/>
    </location>
</feature>
<feature type="repeat" description="RCC1" evidence="21">
    <location>
        <begin position="204"/>
        <end position="253"/>
    </location>
</feature>
<dbReference type="Pfam" id="PF25390">
    <property type="entry name" value="WD40_RLD"/>
    <property type="match status" value="1"/>
</dbReference>
<dbReference type="Ensembl" id="ENSLCNT00005037805.1">
    <property type="protein sequence ID" value="ENSLCNP00005033878.1"/>
    <property type="gene ID" value="ENSLCNG00005021986.1"/>
</dbReference>
<evidence type="ECO:0000256" key="5">
    <source>
        <dbReference type="ARBA" id="ARBA00022481"/>
    </source>
</evidence>
<evidence type="ECO:0000256" key="9">
    <source>
        <dbReference type="ARBA" id="ARBA00022658"/>
    </source>
</evidence>
<dbReference type="GO" id="GO:0005794">
    <property type="term" value="C:Golgi apparatus"/>
    <property type="evidence" value="ECO:0007669"/>
    <property type="project" value="UniProtKB-SubCell"/>
</dbReference>
<dbReference type="FunFam" id="2.130.10.30:FF:000013">
    <property type="entry name" value="Retinitis pigmentosa GTPase regulator isoform 1"/>
    <property type="match status" value="1"/>
</dbReference>
<keyword evidence="7" id="KW-0597">Phosphoprotein</keyword>
<evidence type="ECO:0000256" key="16">
    <source>
        <dbReference type="ARBA" id="ARBA00023273"/>
    </source>
</evidence>
<feature type="compositionally biased region" description="Polar residues" evidence="22">
    <location>
        <begin position="990"/>
        <end position="999"/>
    </location>
</feature>
<evidence type="ECO:0000256" key="15">
    <source>
        <dbReference type="ARBA" id="ARBA00023212"/>
    </source>
</evidence>
<keyword evidence="25" id="KW-1185">Reference proteome</keyword>
<dbReference type="GO" id="GO:0005813">
    <property type="term" value="C:centrosome"/>
    <property type="evidence" value="ECO:0007669"/>
    <property type="project" value="UniProtKB-SubCell"/>
</dbReference>
<dbReference type="InterPro" id="IPR009091">
    <property type="entry name" value="RCC1/BLIP-II"/>
</dbReference>
<evidence type="ECO:0000256" key="19">
    <source>
        <dbReference type="ARBA" id="ARBA00023305"/>
    </source>
</evidence>
<evidence type="ECO:0000313" key="25">
    <source>
        <dbReference type="Proteomes" id="UP000472241"/>
    </source>
</evidence>
<evidence type="ECO:0000259" key="23">
    <source>
        <dbReference type="Pfam" id="PF25390"/>
    </source>
</evidence>
<keyword evidence="10" id="KW-0677">Repeat</keyword>
<dbReference type="PROSITE" id="PS50012">
    <property type="entry name" value="RCC1_3"/>
    <property type="match status" value="6"/>
</dbReference>
<proteinExistence type="predicted"/>
<feature type="region of interest" description="Disordered" evidence="22">
    <location>
        <begin position="664"/>
        <end position="698"/>
    </location>
</feature>
<keyword evidence="9" id="KW-0344">Guanine-nucleotide releasing factor</keyword>
<evidence type="ECO:0000256" key="18">
    <source>
        <dbReference type="ARBA" id="ARBA00023289"/>
    </source>
</evidence>
<keyword evidence="16" id="KW-0966">Cell projection</keyword>
<keyword evidence="14" id="KW-0969">Cilium</keyword>
<evidence type="ECO:0000256" key="2">
    <source>
        <dbReference type="ARBA" id="ARBA00004300"/>
    </source>
</evidence>
<keyword evidence="15" id="KW-0206">Cytoskeleton</keyword>
<feature type="domain" description="RCC1-like" evidence="23">
    <location>
        <begin position="183"/>
        <end position="408"/>
    </location>
</feature>
<protein>
    <recommendedName>
        <fullName evidence="20">X-linked retinitis pigmentosa GTPase regulator</fullName>
    </recommendedName>
</protein>
<evidence type="ECO:0000256" key="11">
    <source>
        <dbReference type="ARBA" id="ARBA00022794"/>
    </source>
</evidence>
<accession>A0A667J3T7</accession>
<dbReference type="InterPro" id="IPR051625">
    <property type="entry name" value="Signaling_Regulatory_Domain"/>
</dbReference>
<feature type="compositionally biased region" description="Basic and acidic residues" evidence="22">
    <location>
        <begin position="572"/>
        <end position="604"/>
    </location>
</feature>
<dbReference type="PROSITE" id="PS00626">
    <property type="entry name" value="RCC1_2"/>
    <property type="match status" value="4"/>
</dbReference>
<evidence type="ECO:0000256" key="10">
    <source>
        <dbReference type="ARBA" id="ARBA00022737"/>
    </source>
</evidence>
<reference evidence="24" key="2">
    <citation type="submission" date="2025-09" db="UniProtKB">
        <authorList>
            <consortium name="Ensembl"/>
        </authorList>
    </citation>
    <scope>IDENTIFICATION</scope>
</reference>
<dbReference type="Pfam" id="PF00415">
    <property type="entry name" value="RCC1"/>
    <property type="match status" value="1"/>
</dbReference>
<evidence type="ECO:0000256" key="8">
    <source>
        <dbReference type="ARBA" id="ARBA00022606"/>
    </source>
</evidence>
<keyword evidence="13" id="KW-0333">Golgi apparatus</keyword>
<feature type="compositionally biased region" description="Acidic residues" evidence="22">
    <location>
        <begin position="841"/>
        <end position="854"/>
    </location>
</feature>
<evidence type="ECO:0000256" key="12">
    <source>
        <dbReference type="ARBA" id="ARBA00022846"/>
    </source>
</evidence>
<keyword evidence="8" id="KW-0716">Sensory transduction</keyword>
<evidence type="ECO:0000256" key="3">
    <source>
        <dbReference type="ARBA" id="ARBA00004555"/>
    </source>
</evidence>
<evidence type="ECO:0000256" key="4">
    <source>
        <dbReference type="ARBA" id="ARBA00004611"/>
    </source>
</evidence>
<keyword evidence="6" id="KW-0963">Cytoplasm</keyword>
<feature type="compositionally biased region" description="Basic and acidic residues" evidence="22">
    <location>
        <begin position="909"/>
        <end position="919"/>
    </location>
</feature>
<evidence type="ECO:0000256" key="21">
    <source>
        <dbReference type="PROSITE-ProRule" id="PRU00235"/>
    </source>
</evidence>
<evidence type="ECO:0000256" key="13">
    <source>
        <dbReference type="ARBA" id="ARBA00023034"/>
    </source>
</evidence>
<dbReference type="AlphaFoldDB" id="A0A667J3T7"/>
<dbReference type="Proteomes" id="UP000472241">
    <property type="component" value="Unplaced"/>
</dbReference>
<dbReference type="PRINTS" id="PR00633">
    <property type="entry name" value="RCCNDNSATION"/>
</dbReference>
<evidence type="ECO:0000256" key="6">
    <source>
        <dbReference type="ARBA" id="ARBA00022490"/>
    </source>
</evidence>
<dbReference type="Gene3D" id="2.130.10.30">
    <property type="entry name" value="Regulator of chromosome condensation 1/beta-lactamase-inhibitor protein II"/>
    <property type="match status" value="1"/>
</dbReference>
<feature type="repeat" description="RCC1" evidence="21">
    <location>
        <begin position="99"/>
        <end position="150"/>
    </location>
</feature>
<feature type="region of interest" description="Disordered" evidence="22">
    <location>
        <begin position="990"/>
        <end position="1046"/>
    </location>
</feature>
<reference evidence="24" key="1">
    <citation type="submission" date="2025-08" db="UniProtKB">
        <authorList>
            <consortium name="Ensembl"/>
        </authorList>
    </citation>
    <scope>IDENTIFICATION</scope>
</reference>
<evidence type="ECO:0000256" key="7">
    <source>
        <dbReference type="ARBA" id="ARBA00022553"/>
    </source>
</evidence>
<feature type="region of interest" description="Disordered" evidence="22">
    <location>
        <begin position="559"/>
        <end position="604"/>
    </location>
</feature>
<keyword evidence="11" id="KW-0970">Cilium biogenesis/degradation</keyword>